<protein>
    <submittedName>
        <fullName evidence="1">Uncharacterized protein</fullName>
    </submittedName>
</protein>
<dbReference type="Proteomes" id="UP000308671">
    <property type="component" value="Unassembled WGS sequence"/>
</dbReference>
<evidence type="ECO:0000313" key="2">
    <source>
        <dbReference type="Proteomes" id="UP000308671"/>
    </source>
</evidence>
<comment type="caution">
    <text evidence="1">The sequence shown here is derived from an EMBL/GenBank/DDBJ whole genome shotgun (WGS) entry which is preliminary data.</text>
</comment>
<accession>A0A4S8RAW2</accession>
<organism evidence="1 2">
    <name type="scientific">Botrytis galanthina</name>
    <dbReference type="NCBI Taxonomy" id="278940"/>
    <lineage>
        <taxon>Eukaryota</taxon>
        <taxon>Fungi</taxon>
        <taxon>Dikarya</taxon>
        <taxon>Ascomycota</taxon>
        <taxon>Pezizomycotina</taxon>
        <taxon>Leotiomycetes</taxon>
        <taxon>Helotiales</taxon>
        <taxon>Sclerotiniaceae</taxon>
        <taxon>Botrytis</taxon>
    </lineage>
</organism>
<reference evidence="1 2" key="1">
    <citation type="submission" date="2017-12" db="EMBL/GenBank/DDBJ databases">
        <title>Comparative genomics of Botrytis spp.</title>
        <authorList>
            <person name="Valero-Jimenez C.A."/>
            <person name="Tapia P."/>
            <person name="Veloso J."/>
            <person name="Silva-Moreno E."/>
            <person name="Staats M."/>
            <person name="Valdes J.H."/>
            <person name="Van Kan J.A.L."/>
        </authorList>
    </citation>
    <scope>NUCLEOTIDE SEQUENCE [LARGE SCALE GENOMIC DNA]</scope>
    <source>
        <strain evidence="1 2">MUCL435</strain>
    </source>
</reference>
<dbReference type="OrthoDB" id="341259at2759"/>
<dbReference type="AlphaFoldDB" id="A0A4S8RAW2"/>
<proteinExistence type="predicted"/>
<dbReference type="EMBL" id="PQXL01000018">
    <property type="protein sequence ID" value="THV54890.1"/>
    <property type="molecule type" value="Genomic_DNA"/>
</dbReference>
<evidence type="ECO:0000313" key="1">
    <source>
        <dbReference type="EMBL" id="THV54890.1"/>
    </source>
</evidence>
<name>A0A4S8RAW2_9HELO</name>
<keyword evidence="2" id="KW-1185">Reference proteome</keyword>
<gene>
    <name evidence="1" type="ORF">BGAL_0018g00460</name>
</gene>
<sequence length="181" mass="20004">MWCHTFIDIHSSPPFRHQTVVYRSGLAFDDYRKKQVNLFKGAKTSGKWLLLGSFTCFARESLVVQPCRENADSGEAGTLGANAKIDLSSMLELCLNLLKSPKVTSQQWLPKNGSNMTIKTIPVGQGPVMKLADGSLQAVIEKGRPRTITNTGIKATELRKNLAVLREEFVQVASKRLDEIG</sequence>